<reference evidence="2" key="1">
    <citation type="journal article" date="2019" name="Int. J. Syst. Evol. Microbiol.">
        <title>The Global Catalogue of Microorganisms (GCM) 10K type strain sequencing project: providing services to taxonomists for standard genome sequencing and annotation.</title>
        <authorList>
            <consortium name="The Broad Institute Genomics Platform"/>
            <consortium name="The Broad Institute Genome Sequencing Center for Infectious Disease"/>
            <person name="Wu L."/>
            <person name="Ma J."/>
        </authorList>
    </citation>
    <scope>NUCLEOTIDE SEQUENCE [LARGE SCALE GENOMIC DNA]</scope>
    <source>
        <strain evidence="2">CGMCC 1.12478</strain>
    </source>
</reference>
<accession>A0ABQ1LFP7</accession>
<dbReference type="Proteomes" id="UP000645462">
    <property type="component" value="Unassembled WGS sequence"/>
</dbReference>
<organism evidence="1 2">
    <name type="scientific">Marivita lacus</name>
    <dbReference type="NCBI Taxonomy" id="1323742"/>
    <lineage>
        <taxon>Bacteria</taxon>
        <taxon>Pseudomonadati</taxon>
        <taxon>Pseudomonadota</taxon>
        <taxon>Alphaproteobacteria</taxon>
        <taxon>Rhodobacterales</taxon>
        <taxon>Roseobacteraceae</taxon>
        <taxon>Marivita</taxon>
    </lineage>
</organism>
<evidence type="ECO:0000313" key="1">
    <source>
        <dbReference type="EMBL" id="GGC23859.1"/>
    </source>
</evidence>
<proteinExistence type="predicted"/>
<sequence length="77" mass="8848">MKPKFRGPEQDDLLRPGLTNMIDMRQELVNLAALSDFGFFETVGPGPSRRIRDDRRMVEFYVWCLGKGDQPDCVVTD</sequence>
<dbReference type="RefSeq" id="WP_188484397.1">
    <property type="nucleotide sequence ID" value="NZ_BMFC01000031.1"/>
</dbReference>
<evidence type="ECO:0000313" key="2">
    <source>
        <dbReference type="Proteomes" id="UP000645462"/>
    </source>
</evidence>
<gene>
    <name evidence="1" type="ORF">GCM10011363_45510</name>
</gene>
<keyword evidence="2" id="KW-1185">Reference proteome</keyword>
<protein>
    <submittedName>
        <fullName evidence="1">Uncharacterized protein</fullName>
    </submittedName>
</protein>
<comment type="caution">
    <text evidence="1">The sequence shown here is derived from an EMBL/GenBank/DDBJ whole genome shotgun (WGS) entry which is preliminary data.</text>
</comment>
<name>A0ABQ1LFP7_9RHOB</name>
<dbReference type="EMBL" id="BMFC01000031">
    <property type="protein sequence ID" value="GGC23859.1"/>
    <property type="molecule type" value="Genomic_DNA"/>
</dbReference>